<gene>
    <name evidence="1" type="ORF">GCM10009332_33460</name>
</gene>
<evidence type="ECO:0000313" key="1">
    <source>
        <dbReference type="EMBL" id="GGI93520.1"/>
    </source>
</evidence>
<reference evidence="1" key="2">
    <citation type="submission" date="2020-09" db="EMBL/GenBank/DDBJ databases">
        <authorList>
            <person name="Sun Q."/>
            <person name="Ohkuma M."/>
        </authorList>
    </citation>
    <scope>NUCLEOTIDE SEQUENCE</scope>
    <source>
        <strain evidence="1">JCM 30804</strain>
    </source>
</reference>
<accession>A0A917NFS0</accession>
<evidence type="ECO:0008006" key="3">
    <source>
        <dbReference type="Google" id="ProtNLM"/>
    </source>
</evidence>
<protein>
    <recommendedName>
        <fullName evidence="3">Lipoprotein</fullName>
    </recommendedName>
</protein>
<organism evidence="1 2">
    <name type="scientific">Shewanella gelidii</name>
    <dbReference type="NCBI Taxonomy" id="1642821"/>
    <lineage>
        <taxon>Bacteria</taxon>
        <taxon>Pseudomonadati</taxon>
        <taxon>Pseudomonadota</taxon>
        <taxon>Gammaproteobacteria</taxon>
        <taxon>Alteromonadales</taxon>
        <taxon>Shewanellaceae</taxon>
        <taxon>Shewanella</taxon>
    </lineage>
</organism>
<name>A0A917NFS0_9GAMM</name>
<sequence>MKIQINLVVILLSLVLVGCKTTAPVPMPKTSFKPAENLSNEKVLVVFEDNFAKHLHNESQLMMIFQYDLGQYLSYAIKDSLDSSYATVDIGSTTADKSNYDIVITPRLVRFEAPVPIQVYLRTKSEIEIEYTVNTKAPLKPFIIQGFGDYEIDSDEEEKIYDSLSVSGPDIYYYDVSTGIGMNIPNYAYVAGRDSAIAVRQSLVSLLSQLKKKLKNT</sequence>
<reference evidence="1" key="1">
    <citation type="journal article" date="2014" name="Int. J. Syst. Evol. Microbiol.">
        <title>Complete genome sequence of Corynebacterium casei LMG S-19264T (=DSM 44701T), isolated from a smear-ripened cheese.</title>
        <authorList>
            <consortium name="US DOE Joint Genome Institute (JGI-PGF)"/>
            <person name="Walter F."/>
            <person name="Albersmeier A."/>
            <person name="Kalinowski J."/>
            <person name="Ruckert C."/>
        </authorList>
    </citation>
    <scope>NUCLEOTIDE SEQUENCE</scope>
    <source>
        <strain evidence="1">JCM 30804</strain>
    </source>
</reference>
<evidence type="ECO:0000313" key="2">
    <source>
        <dbReference type="Proteomes" id="UP000613743"/>
    </source>
</evidence>
<comment type="caution">
    <text evidence="1">The sequence shown here is derived from an EMBL/GenBank/DDBJ whole genome shotgun (WGS) entry which is preliminary data.</text>
</comment>
<dbReference type="AlphaFoldDB" id="A0A917NFS0"/>
<dbReference type="Proteomes" id="UP000613743">
    <property type="component" value="Unassembled WGS sequence"/>
</dbReference>
<proteinExistence type="predicted"/>
<dbReference type="RefSeq" id="WP_188923099.1">
    <property type="nucleotide sequence ID" value="NZ_BMPZ01000020.1"/>
</dbReference>
<keyword evidence="2" id="KW-1185">Reference proteome</keyword>
<dbReference type="PROSITE" id="PS51257">
    <property type="entry name" value="PROKAR_LIPOPROTEIN"/>
    <property type="match status" value="1"/>
</dbReference>
<dbReference type="EMBL" id="BMPZ01000020">
    <property type="protein sequence ID" value="GGI93520.1"/>
    <property type="molecule type" value="Genomic_DNA"/>
</dbReference>